<accession>A0ABP1QY32</accession>
<sequence length="204" mass="23215">MVPKKISVTKFMVGAVSCCSFRCRLGRVFAGRGLVGDELVSYGLKNCVFIPDLSNKKENYMTSFITSQERKENRSEAEKGPFPLGVTVVSGVMYSPSLKVILESFKKIREFKQTKIDPVMVYSNYVQVPHRLRVPREALRDAMYMNAQPMDEDEDDVEVFQDPIPIPQRPASARGGSHQERDAHEREPSQGTSRNTQEEFRTPY</sequence>
<evidence type="ECO:0000313" key="2">
    <source>
        <dbReference type="EMBL" id="CAL8114444.1"/>
    </source>
</evidence>
<organism evidence="2 3">
    <name type="scientific">Orchesella dallaii</name>
    <dbReference type="NCBI Taxonomy" id="48710"/>
    <lineage>
        <taxon>Eukaryota</taxon>
        <taxon>Metazoa</taxon>
        <taxon>Ecdysozoa</taxon>
        <taxon>Arthropoda</taxon>
        <taxon>Hexapoda</taxon>
        <taxon>Collembola</taxon>
        <taxon>Entomobryomorpha</taxon>
        <taxon>Entomobryoidea</taxon>
        <taxon>Orchesellidae</taxon>
        <taxon>Orchesellinae</taxon>
        <taxon>Orchesella</taxon>
    </lineage>
</organism>
<evidence type="ECO:0000256" key="1">
    <source>
        <dbReference type="SAM" id="MobiDB-lite"/>
    </source>
</evidence>
<gene>
    <name evidence="2" type="ORF">ODALV1_LOCUS16467</name>
</gene>
<feature type="region of interest" description="Disordered" evidence="1">
    <location>
        <begin position="151"/>
        <end position="204"/>
    </location>
</feature>
<name>A0ABP1QY32_9HEXA</name>
<dbReference type="EMBL" id="CAXLJM020000050">
    <property type="protein sequence ID" value="CAL8114444.1"/>
    <property type="molecule type" value="Genomic_DNA"/>
</dbReference>
<protein>
    <submittedName>
        <fullName evidence="2">Uncharacterized protein</fullName>
    </submittedName>
</protein>
<comment type="caution">
    <text evidence="2">The sequence shown here is derived from an EMBL/GenBank/DDBJ whole genome shotgun (WGS) entry which is preliminary data.</text>
</comment>
<proteinExistence type="predicted"/>
<feature type="compositionally biased region" description="Basic and acidic residues" evidence="1">
    <location>
        <begin position="177"/>
        <end position="188"/>
    </location>
</feature>
<reference evidence="2 3" key="1">
    <citation type="submission" date="2024-08" db="EMBL/GenBank/DDBJ databases">
        <authorList>
            <person name="Cucini C."/>
            <person name="Frati F."/>
        </authorList>
    </citation>
    <scope>NUCLEOTIDE SEQUENCE [LARGE SCALE GENOMIC DNA]</scope>
</reference>
<dbReference type="Proteomes" id="UP001642540">
    <property type="component" value="Unassembled WGS sequence"/>
</dbReference>
<evidence type="ECO:0000313" key="3">
    <source>
        <dbReference type="Proteomes" id="UP001642540"/>
    </source>
</evidence>
<keyword evidence="3" id="KW-1185">Reference proteome</keyword>